<dbReference type="GO" id="GO:0016491">
    <property type="term" value="F:oxidoreductase activity"/>
    <property type="evidence" value="ECO:0007669"/>
    <property type="project" value="UniProtKB-KW"/>
</dbReference>
<evidence type="ECO:0000313" key="3">
    <source>
        <dbReference type="EMBL" id="GGF26712.1"/>
    </source>
</evidence>
<dbReference type="SUPFAM" id="SSF51905">
    <property type="entry name" value="FAD/NAD(P)-binding domain"/>
    <property type="match status" value="1"/>
</dbReference>
<accession>A0A8J2YVC4</accession>
<sequence length="370" mass="39012">MTERLRADVAIIGGGTAGCAAALALQKRGLTAVVLEKGFCGAGASGVNFGGVRRQGRSFAELPLATRSRAIWDRLPELVGEDGEFQVSGHVKLARSEADMAYLETYARDAAAYGLDLKLIGPNAVRADYPWLGSKVVGASLCVDDGQANPRLVGPAFARAARRAGADIRELTRVEAAASDGENFEVRAAGGLTVESRWLVNVAGAWAGKVAAWFGDDAPVATLAPNMIVTEPLPYFINRSIGVCGGDIYVRQVDRGNVVFGGGAGWGDIELERSRPVTATTEASMAKLIDLIPALRGAMVIRSWSGLDGEMPDHIPVIGPSPHHPRLLHAFGFSGHGFQLGPAVGEVLSELIVDGETPTDIGAFTIERFR</sequence>
<dbReference type="Gene3D" id="3.30.9.10">
    <property type="entry name" value="D-Amino Acid Oxidase, subunit A, domain 2"/>
    <property type="match status" value="1"/>
</dbReference>
<name>A0A8J2YVC4_9PROT</name>
<dbReference type="PANTHER" id="PTHR13847">
    <property type="entry name" value="SARCOSINE DEHYDROGENASE-RELATED"/>
    <property type="match status" value="1"/>
</dbReference>
<dbReference type="SUPFAM" id="SSF54373">
    <property type="entry name" value="FAD-linked reductases, C-terminal domain"/>
    <property type="match status" value="1"/>
</dbReference>
<evidence type="ECO:0000259" key="2">
    <source>
        <dbReference type="Pfam" id="PF01266"/>
    </source>
</evidence>
<dbReference type="GO" id="GO:0005737">
    <property type="term" value="C:cytoplasm"/>
    <property type="evidence" value="ECO:0007669"/>
    <property type="project" value="TreeGrafter"/>
</dbReference>
<keyword evidence="1" id="KW-0560">Oxidoreductase</keyword>
<feature type="domain" description="FAD dependent oxidoreductase" evidence="2">
    <location>
        <begin position="8"/>
        <end position="351"/>
    </location>
</feature>
<dbReference type="Proteomes" id="UP000646365">
    <property type="component" value="Unassembled WGS sequence"/>
</dbReference>
<dbReference type="RefSeq" id="WP_189048228.1">
    <property type="nucleotide sequence ID" value="NZ_BMJQ01000009.1"/>
</dbReference>
<proteinExistence type="predicted"/>
<dbReference type="InterPro" id="IPR036188">
    <property type="entry name" value="FAD/NAD-bd_sf"/>
</dbReference>
<dbReference type="EMBL" id="BMJQ01000009">
    <property type="protein sequence ID" value="GGF26712.1"/>
    <property type="molecule type" value="Genomic_DNA"/>
</dbReference>
<reference evidence="3" key="1">
    <citation type="journal article" date="2014" name="Int. J. Syst. Evol. Microbiol.">
        <title>Complete genome sequence of Corynebacterium casei LMG S-19264T (=DSM 44701T), isolated from a smear-ripened cheese.</title>
        <authorList>
            <consortium name="US DOE Joint Genome Institute (JGI-PGF)"/>
            <person name="Walter F."/>
            <person name="Albersmeier A."/>
            <person name="Kalinowski J."/>
            <person name="Ruckert C."/>
        </authorList>
    </citation>
    <scope>NUCLEOTIDE SEQUENCE</scope>
    <source>
        <strain evidence="3">CGMCC 1.15725</strain>
    </source>
</reference>
<dbReference type="Pfam" id="PF01266">
    <property type="entry name" value="DAO"/>
    <property type="match status" value="1"/>
</dbReference>
<dbReference type="InterPro" id="IPR006076">
    <property type="entry name" value="FAD-dep_OxRdtase"/>
</dbReference>
<dbReference type="PROSITE" id="PS51257">
    <property type="entry name" value="PROKAR_LIPOPROTEIN"/>
    <property type="match status" value="1"/>
</dbReference>
<organism evidence="3 4">
    <name type="scientific">Aliidongia dinghuensis</name>
    <dbReference type="NCBI Taxonomy" id="1867774"/>
    <lineage>
        <taxon>Bacteria</taxon>
        <taxon>Pseudomonadati</taxon>
        <taxon>Pseudomonadota</taxon>
        <taxon>Alphaproteobacteria</taxon>
        <taxon>Rhodospirillales</taxon>
        <taxon>Dongiaceae</taxon>
        <taxon>Aliidongia</taxon>
    </lineage>
</organism>
<dbReference type="AlphaFoldDB" id="A0A8J2YVC4"/>
<protein>
    <submittedName>
        <fullName evidence="3">FAD-binding oxidoreductase</fullName>
    </submittedName>
</protein>
<reference evidence="3" key="2">
    <citation type="submission" date="2020-09" db="EMBL/GenBank/DDBJ databases">
        <authorList>
            <person name="Sun Q."/>
            <person name="Zhou Y."/>
        </authorList>
    </citation>
    <scope>NUCLEOTIDE SEQUENCE</scope>
    <source>
        <strain evidence="3">CGMCC 1.15725</strain>
    </source>
</reference>
<keyword evidence="4" id="KW-1185">Reference proteome</keyword>
<evidence type="ECO:0000256" key="1">
    <source>
        <dbReference type="ARBA" id="ARBA00023002"/>
    </source>
</evidence>
<evidence type="ECO:0000313" key="4">
    <source>
        <dbReference type="Proteomes" id="UP000646365"/>
    </source>
</evidence>
<comment type="caution">
    <text evidence="3">The sequence shown here is derived from an EMBL/GenBank/DDBJ whole genome shotgun (WGS) entry which is preliminary data.</text>
</comment>
<gene>
    <name evidence="3" type="ORF">GCM10011611_35940</name>
</gene>
<dbReference type="Gene3D" id="3.50.50.60">
    <property type="entry name" value="FAD/NAD(P)-binding domain"/>
    <property type="match status" value="1"/>
</dbReference>